<feature type="compositionally biased region" description="Acidic residues" evidence="1">
    <location>
        <begin position="46"/>
        <end position="60"/>
    </location>
</feature>
<reference evidence="2 3" key="1">
    <citation type="journal article" date="2016" name="Nat. Commun.">
        <title>Ectomycorrhizal ecology is imprinted in the genome of the dominant symbiotic fungus Cenococcum geophilum.</title>
        <authorList>
            <consortium name="DOE Joint Genome Institute"/>
            <person name="Peter M."/>
            <person name="Kohler A."/>
            <person name="Ohm R.A."/>
            <person name="Kuo A."/>
            <person name="Krutzmann J."/>
            <person name="Morin E."/>
            <person name="Arend M."/>
            <person name="Barry K.W."/>
            <person name="Binder M."/>
            <person name="Choi C."/>
            <person name="Clum A."/>
            <person name="Copeland A."/>
            <person name="Grisel N."/>
            <person name="Haridas S."/>
            <person name="Kipfer T."/>
            <person name="LaButti K."/>
            <person name="Lindquist E."/>
            <person name="Lipzen A."/>
            <person name="Maire R."/>
            <person name="Meier B."/>
            <person name="Mihaltcheva S."/>
            <person name="Molinier V."/>
            <person name="Murat C."/>
            <person name="Poggeler S."/>
            <person name="Quandt C.A."/>
            <person name="Sperisen C."/>
            <person name="Tritt A."/>
            <person name="Tisserant E."/>
            <person name="Crous P.W."/>
            <person name="Henrissat B."/>
            <person name="Nehls U."/>
            <person name="Egli S."/>
            <person name="Spatafora J.W."/>
            <person name="Grigoriev I.V."/>
            <person name="Martin F.M."/>
        </authorList>
    </citation>
    <scope>NUCLEOTIDE SEQUENCE [LARGE SCALE GENOMIC DNA]</scope>
    <source>
        <strain evidence="2 3">CBS 459.81</strain>
    </source>
</reference>
<dbReference type="Proteomes" id="UP000250266">
    <property type="component" value="Unassembled WGS sequence"/>
</dbReference>
<keyword evidence="3" id="KW-1185">Reference proteome</keyword>
<evidence type="ECO:0000256" key="1">
    <source>
        <dbReference type="SAM" id="MobiDB-lite"/>
    </source>
</evidence>
<feature type="region of interest" description="Disordered" evidence="1">
    <location>
        <begin position="266"/>
        <end position="300"/>
    </location>
</feature>
<evidence type="ECO:0000313" key="2">
    <source>
        <dbReference type="EMBL" id="OCK76257.1"/>
    </source>
</evidence>
<feature type="compositionally biased region" description="Polar residues" evidence="1">
    <location>
        <begin position="289"/>
        <end position="298"/>
    </location>
</feature>
<protein>
    <submittedName>
        <fullName evidence="2">Uncharacterized protein</fullName>
    </submittedName>
</protein>
<dbReference type="OrthoDB" id="3929397at2759"/>
<proteinExistence type="predicted"/>
<feature type="region of interest" description="Disordered" evidence="1">
    <location>
        <begin position="46"/>
        <end position="68"/>
    </location>
</feature>
<organism evidence="2 3">
    <name type="scientific">Lepidopterella palustris CBS 459.81</name>
    <dbReference type="NCBI Taxonomy" id="1314670"/>
    <lineage>
        <taxon>Eukaryota</taxon>
        <taxon>Fungi</taxon>
        <taxon>Dikarya</taxon>
        <taxon>Ascomycota</taxon>
        <taxon>Pezizomycotina</taxon>
        <taxon>Dothideomycetes</taxon>
        <taxon>Pleosporomycetidae</taxon>
        <taxon>Mytilinidiales</taxon>
        <taxon>Argynnaceae</taxon>
        <taxon>Lepidopterella</taxon>
    </lineage>
</organism>
<feature type="compositionally biased region" description="Basic and acidic residues" evidence="1">
    <location>
        <begin position="271"/>
        <end position="280"/>
    </location>
</feature>
<evidence type="ECO:0000313" key="3">
    <source>
        <dbReference type="Proteomes" id="UP000250266"/>
    </source>
</evidence>
<dbReference type="Gene3D" id="3.80.10.10">
    <property type="entry name" value="Ribonuclease Inhibitor"/>
    <property type="match status" value="1"/>
</dbReference>
<accession>A0A8E2E2N7</accession>
<name>A0A8E2E2N7_9PEZI</name>
<dbReference type="SUPFAM" id="SSF52047">
    <property type="entry name" value="RNI-like"/>
    <property type="match status" value="1"/>
</dbReference>
<dbReference type="InterPro" id="IPR032675">
    <property type="entry name" value="LRR_dom_sf"/>
</dbReference>
<sequence length="440" mass="50041">MYRSSKNTISDRHRIEVSDLSTQSETARHLMSDPFRAALVKAVEIRDDDDDDESEHDEEPTVSSIRTDSIQASKDVATILDQVHQEGRLESFSWTGNGMLRARGERQPAFWEALWKTGATLKNLILWFYEHEPVLSPDYTPSHVNLEKLQYLHLNASSGHGDDGSIINQILRSSPNLESVSLDFPSCDLEGCRLQGITWDYHFPKLHTLRLNTYNGNPAQLFSFFTQNPSIKTLTFDTWNIDYWRCKPKSGLSTGVDSVTKTLQETALSSEKLDPEREAAGENNEATERSNGAGQSMNKPIGPLPQIIKTLLSQLPELRELAFDFETGFTYVSDDEKEFGHPAGMNENDLISVLGHLPANSQLHAIRLSDSRGRPLPEDLLESFPELPNSVEYLRWDMMKSKVLYRSERLEGRIKAIRCDPLWKPNATEELWTENRILDY</sequence>
<gene>
    <name evidence="2" type="ORF">K432DRAFT_428855</name>
</gene>
<dbReference type="EMBL" id="KV745228">
    <property type="protein sequence ID" value="OCK76257.1"/>
    <property type="molecule type" value="Genomic_DNA"/>
</dbReference>
<dbReference type="AlphaFoldDB" id="A0A8E2E2N7"/>